<reference evidence="3 4" key="1">
    <citation type="submission" date="2019-06" db="EMBL/GenBank/DDBJ databases">
        <title>Whole genome shotgun sequence of Kocuria varians NBRC 15358.</title>
        <authorList>
            <person name="Hosoyama A."/>
            <person name="Uohara A."/>
            <person name="Ohji S."/>
            <person name="Ichikawa N."/>
        </authorList>
    </citation>
    <scope>NUCLEOTIDE SEQUENCE [LARGE SCALE GENOMIC DNA]</scope>
    <source>
        <strain evidence="3 4">NBRC 15358</strain>
    </source>
</reference>
<proteinExistence type="predicted"/>
<name>A0A4Y4D988_KOCVA</name>
<organism evidence="3 4">
    <name type="scientific">Kocuria varians</name>
    <name type="common">Micrococcus varians</name>
    <dbReference type="NCBI Taxonomy" id="1272"/>
    <lineage>
        <taxon>Bacteria</taxon>
        <taxon>Bacillati</taxon>
        <taxon>Actinomycetota</taxon>
        <taxon>Actinomycetes</taxon>
        <taxon>Micrococcales</taxon>
        <taxon>Micrococcaceae</taxon>
        <taxon>Kocuria</taxon>
    </lineage>
</organism>
<accession>A0A4Y4D988</accession>
<dbReference type="InterPro" id="IPR002514">
    <property type="entry name" value="Transposase_8"/>
</dbReference>
<dbReference type="Gene3D" id="1.10.10.10">
    <property type="entry name" value="Winged helix-like DNA-binding domain superfamily/Winged helix DNA-binding domain"/>
    <property type="match status" value="1"/>
</dbReference>
<dbReference type="GO" id="GO:0003677">
    <property type="term" value="F:DNA binding"/>
    <property type="evidence" value="ECO:0007669"/>
    <property type="project" value="InterPro"/>
</dbReference>
<feature type="region of interest" description="Disordered" evidence="2">
    <location>
        <begin position="1"/>
        <end position="21"/>
    </location>
</feature>
<evidence type="ECO:0000313" key="4">
    <source>
        <dbReference type="Proteomes" id="UP000315730"/>
    </source>
</evidence>
<dbReference type="AlphaFoldDB" id="A0A4Y4D988"/>
<comment type="caution">
    <text evidence="3">The sequence shown here is derived from an EMBL/GenBank/DDBJ whole genome shotgun (WGS) entry which is preliminary data.</text>
</comment>
<evidence type="ECO:0000256" key="2">
    <source>
        <dbReference type="SAM" id="MobiDB-lite"/>
    </source>
</evidence>
<protein>
    <submittedName>
        <fullName evidence="3">Transposase</fullName>
    </submittedName>
</protein>
<dbReference type="InterPro" id="IPR036388">
    <property type="entry name" value="WH-like_DNA-bd_sf"/>
</dbReference>
<evidence type="ECO:0000256" key="1">
    <source>
        <dbReference type="SAM" id="Coils"/>
    </source>
</evidence>
<feature type="compositionally biased region" description="Polar residues" evidence="2">
    <location>
        <begin position="1"/>
        <end position="14"/>
    </location>
</feature>
<dbReference type="GO" id="GO:0006313">
    <property type="term" value="P:DNA transposition"/>
    <property type="evidence" value="ECO:0007669"/>
    <property type="project" value="InterPro"/>
</dbReference>
<keyword evidence="4" id="KW-1185">Reference proteome</keyword>
<dbReference type="GO" id="GO:0004803">
    <property type="term" value="F:transposase activity"/>
    <property type="evidence" value="ECO:0007669"/>
    <property type="project" value="InterPro"/>
</dbReference>
<sequence length="114" mass="12794">MVSNQGSGKPTTRRYSPEEKAAAVRMVRTLRAELGTEHGTVQRVATQLGYGVESVRTWVKQADIDDGNVAGVSTAEARRVRELEQENRELRRANEILKRAASFFGAELDRQHRN</sequence>
<evidence type="ECO:0000313" key="3">
    <source>
        <dbReference type="EMBL" id="GED00295.1"/>
    </source>
</evidence>
<gene>
    <name evidence="3" type="ORF">KVA01_24490</name>
</gene>
<feature type="coiled-coil region" evidence="1">
    <location>
        <begin position="73"/>
        <end position="100"/>
    </location>
</feature>
<dbReference type="Proteomes" id="UP000315730">
    <property type="component" value="Unassembled WGS sequence"/>
</dbReference>
<dbReference type="Pfam" id="PF01527">
    <property type="entry name" value="HTH_Tnp_1"/>
    <property type="match status" value="1"/>
</dbReference>
<dbReference type="SUPFAM" id="SSF46689">
    <property type="entry name" value="Homeodomain-like"/>
    <property type="match status" value="1"/>
</dbReference>
<keyword evidence="1" id="KW-0175">Coiled coil</keyword>
<dbReference type="InterPro" id="IPR009057">
    <property type="entry name" value="Homeodomain-like_sf"/>
</dbReference>
<dbReference type="EMBL" id="BJNW01000030">
    <property type="protein sequence ID" value="GED00295.1"/>
    <property type="molecule type" value="Genomic_DNA"/>
</dbReference>